<accession>A0A4D4MVC6</accession>
<keyword evidence="2" id="KW-0732">Signal</keyword>
<dbReference type="AlphaFoldDB" id="A0A4D4MVC6"/>
<evidence type="ECO:0000313" key="5">
    <source>
        <dbReference type="Proteomes" id="UP000299211"/>
    </source>
</evidence>
<dbReference type="Proteomes" id="UP000299211">
    <property type="component" value="Unassembled WGS sequence"/>
</dbReference>
<evidence type="ECO:0000313" key="6">
    <source>
        <dbReference type="Proteomes" id="UP000302139"/>
    </source>
</evidence>
<dbReference type="EMBL" id="BJHX01000001">
    <property type="protein sequence ID" value="GDY63716.1"/>
    <property type="molecule type" value="Genomic_DNA"/>
</dbReference>
<dbReference type="PROSITE" id="PS51257">
    <property type="entry name" value="PROKAR_LIPOPROTEIN"/>
    <property type="match status" value="1"/>
</dbReference>
<evidence type="ECO:0000256" key="2">
    <source>
        <dbReference type="SAM" id="SignalP"/>
    </source>
</evidence>
<evidence type="ECO:0008006" key="7">
    <source>
        <dbReference type="Google" id="ProtNLM"/>
    </source>
</evidence>
<feature type="signal peptide" evidence="2">
    <location>
        <begin position="1"/>
        <end position="23"/>
    </location>
</feature>
<dbReference type="EMBL" id="BJHY01000001">
    <property type="protein sequence ID" value="GDY76142.1"/>
    <property type="molecule type" value="Genomic_DNA"/>
</dbReference>
<evidence type="ECO:0000256" key="1">
    <source>
        <dbReference type="SAM" id="MobiDB-lite"/>
    </source>
</evidence>
<dbReference type="OMA" id="CVKDDRR"/>
<evidence type="ECO:0000313" key="4">
    <source>
        <dbReference type="EMBL" id="GDY76142.1"/>
    </source>
</evidence>
<dbReference type="Proteomes" id="UP000302139">
    <property type="component" value="Unassembled WGS sequence"/>
</dbReference>
<feature type="chain" id="PRO_5036356352" description="Secreted protein" evidence="2">
    <location>
        <begin position="24"/>
        <end position="169"/>
    </location>
</feature>
<reference evidence="3 6" key="2">
    <citation type="submission" date="2019-04" db="EMBL/GenBank/DDBJ databases">
        <title>Draft genome sequences of Streptomyces avermitilis NBRC 14893.</title>
        <authorList>
            <person name="Komaki H."/>
            <person name="Tamura T."/>
            <person name="Hosoyama A."/>
        </authorList>
    </citation>
    <scope>NUCLEOTIDE SEQUENCE [LARGE SCALE GENOMIC DNA]</scope>
    <source>
        <strain evidence="3 6">NBRC 14893</strain>
    </source>
</reference>
<reference evidence="4 5" key="1">
    <citation type="submission" date="2019-04" db="EMBL/GenBank/DDBJ databases">
        <title>Draft genome sequences of Streptomyces avermitilis ATCC 31267.</title>
        <authorList>
            <person name="Komaki H."/>
            <person name="Tamura T."/>
            <person name="Hosoyama A."/>
        </authorList>
    </citation>
    <scope>NUCLEOTIDE SEQUENCE [LARGE SCALE GENOMIC DNA]</scope>
    <source>
        <strain evidence="4 5">ATCC 31267</strain>
    </source>
</reference>
<evidence type="ECO:0000313" key="3">
    <source>
        <dbReference type="EMBL" id="GDY63716.1"/>
    </source>
</evidence>
<feature type="region of interest" description="Disordered" evidence="1">
    <location>
        <begin position="24"/>
        <end position="44"/>
    </location>
</feature>
<proteinExistence type="predicted"/>
<comment type="caution">
    <text evidence="4">The sequence shown here is derived from an EMBL/GenBank/DDBJ whole genome shotgun (WGS) entry which is preliminary data.</text>
</comment>
<name>A0A4D4MVC6_STRAX</name>
<sequence length="169" mass="18362">MTIKRGTPLIAALAATLLLSACSSPDTDDRRVTDGRTSQWDKNAGAPEASAFMNVTAPKAATEVKGAVQINPQEDIHLLSFVTSEKNAEGIARDLRSEEPLKANKADFAPDGELFKHLGLAEPQTLKGARSAGVCPPCVKDDRRKKVQWIDIYVQALKDDQARVYLKAF</sequence>
<protein>
    <recommendedName>
        <fullName evidence="7">Secreted protein</fullName>
    </recommendedName>
</protein>
<gene>
    <name evidence="3" type="ORF">SAV14893_031090</name>
    <name evidence="4" type="ORF">SAV31267_056270</name>
</gene>
<organism evidence="4 5">
    <name type="scientific">Streptomyces avermitilis</name>
    <dbReference type="NCBI Taxonomy" id="33903"/>
    <lineage>
        <taxon>Bacteria</taxon>
        <taxon>Bacillati</taxon>
        <taxon>Actinomycetota</taxon>
        <taxon>Actinomycetes</taxon>
        <taxon>Kitasatosporales</taxon>
        <taxon>Streptomycetaceae</taxon>
        <taxon>Streptomyces</taxon>
    </lineage>
</organism>